<evidence type="ECO:0000313" key="1">
    <source>
        <dbReference type="EMBL" id="WVX82938.1"/>
    </source>
</evidence>
<gene>
    <name evidence="1" type="primary">yppF</name>
    <name evidence="1" type="ORF">R4Z09_08165</name>
</gene>
<organism evidence="1 2">
    <name type="scientific">Niallia oryzisoli</name>
    <dbReference type="NCBI Taxonomy" id="1737571"/>
    <lineage>
        <taxon>Bacteria</taxon>
        <taxon>Bacillati</taxon>
        <taxon>Bacillota</taxon>
        <taxon>Bacilli</taxon>
        <taxon>Bacillales</taxon>
        <taxon>Bacillaceae</taxon>
        <taxon>Niallia</taxon>
    </lineage>
</organism>
<dbReference type="Pfam" id="PF14178">
    <property type="entry name" value="YppF"/>
    <property type="match status" value="1"/>
</dbReference>
<evidence type="ECO:0000313" key="2">
    <source>
        <dbReference type="Proteomes" id="UP001357223"/>
    </source>
</evidence>
<dbReference type="InterPro" id="IPR025553">
    <property type="entry name" value="YppF"/>
</dbReference>
<dbReference type="RefSeq" id="WP_338451832.1">
    <property type="nucleotide sequence ID" value="NZ_CP137640.1"/>
</dbReference>
<keyword evidence="2" id="KW-1185">Reference proteome</keyword>
<accession>A0ABZ2CMF4</accession>
<dbReference type="EMBL" id="CP137640">
    <property type="protein sequence ID" value="WVX82938.1"/>
    <property type="molecule type" value="Genomic_DNA"/>
</dbReference>
<protein>
    <submittedName>
        <fullName evidence="1">YppF family protein</fullName>
    </submittedName>
</protein>
<sequence>MTIHELKLKFLQIRDYLTDDVNELLDFTKKEYVQNKISIIEYRDLVRELEKLGAKFPDIFINNSLIH</sequence>
<dbReference type="Proteomes" id="UP001357223">
    <property type="component" value="Chromosome"/>
</dbReference>
<reference evidence="1 2" key="1">
    <citation type="submission" date="2023-10" db="EMBL/GenBank/DDBJ databases">
        <title>Niallia locisalis sp.nov. isolated from a salt pond sample.</title>
        <authorList>
            <person name="Li X.-J."/>
            <person name="Dong L."/>
        </authorList>
    </citation>
    <scope>NUCLEOTIDE SEQUENCE [LARGE SCALE GENOMIC DNA]</scope>
    <source>
        <strain evidence="1 2">DSM 29761</strain>
    </source>
</reference>
<proteinExistence type="predicted"/>
<name>A0ABZ2CMF4_9BACI</name>